<keyword evidence="2" id="KW-1185">Reference proteome</keyword>
<dbReference type="STRING" id="870435.A0A0C3JIF7"/>
<dbReference type="HOGENOM" id="CLU_037154_0_0_1"/>
<dbReference type="InParanoid" id="A0A0C3JIF7"/>
<dbReference type="Proteomes" id="UP000054217">
    <property type="component" value="Unassembled WGS sequence"/>
</dbReference>
<accession>A0A0C3JIF7</accession>
<name>A0A0C3JIF7_PISTI</name>
<sequence>MVRTTLPSWVAHTPHNLGSPGHGKLKADQWRTACLINLVITLCRLWGSNNASEKDALLLCNYLSLVTAVCWATTRSTSDQHAEIIEKHLAYYTRSTLHIFGPWALVYNNHASFHVPECLRAFGPTHGWWAFPFKRYNGILQSFKTNTRIGEMEHTLLKAFCRGSNLRSLLGTNTLDSLRGLCELFLQFFSIPIPCLDVTRGSDVPNITQNIDRLPMLSDQTYERLLDCLNKGVVPGHHYVSYREDSQPNTWVVQPYVQEKDLVKIQQMTFTCSAKHLRNSHVLFCFVGESLQHAREIQRIFVHQRCGPSGDLITEFFYVVQQFRELPDELAVHDPYRQFPLLFMWLCHNEFTEEEQVIQSHHIISHFAGCPYESKELPGNFLVVLSLSRVCLAVLFE</sequence>
<organism evidence="1 2">
    <name type="scientific">Pisolithus tinctorius Marx 270</name>
    <dbReference type="NCBI Taxonomy" id="870435"/>
    <lineage>
        <taxon>Eukaryota</taxon>
        <taxon>Fungi</taxon>
        <taxon>Dikarya</taxon>
        <taxon>Basidiomycota</taxon>
        <taxon>Agaricomycotina</taxon>
        <taxon>Agaricomycetes</taxon>
        <taxon>Agaricomycetidae</taxon>
        <taxon>Boletales</taxon>
        <taxon>Sclerodermatineae</taxon>
        <taxon>Pisolithaceae</taxon>
        <taxon>Pisolithus</taxon>
    </lineage>
</organism>
<protein>
    <submittedName>
        <fullName evidence="1">Uncharacterized protein</fullName>
    </submittedName>
</protein>
<proteinExistence type="predicted"/>
<reference evidence="1 2" key="1">
    <citation type="submission" date="2014-04" db="EMBL/GenBank/DDBJ databases">
        <authorList>
            <consortium name="DOE Joint Genome Institute"/>
            <person name="Kuo A."/>
            <person name="Kohler A."/>
            <person name="Costa M.D."/>
            <person name="Nagy L.G."/>
            <person name="Floudas D."/>
            <person name="Copeland A."/>
            <person name="Barry K.W."/>
            <person name="Cichocki N."/>
            <person name="Veneault-Fourrey C."/>
            <person name="LaButti K."/>
            <person name="Lindquist E.A."/>
            <person name="Lipzen A."/>
            <person name="Lundell T."/>
            <person name="Morin E."/>
            <person name="Murat C."/>
            <person name="Sun H."/>
            <person name="Tunlid A."/>
            <person name="Henrissat B."/>
            <person name="Grigoriev I.V."/>
            <person name="Hibbett D.S."/>
            <person name="Martin F."/>
            <person name="Nordberg H.P."/>
            <person name="Cantor M.N."/>
            <person name="Hua S.X."/>
        </authorList>
    </citation>
    <scope>NUCLEOTIDE SEQUENCE [LARGE SCALE GENOMIC DNA]</scope>
    <source>
        <strain evidence="1 2">Marx 270</strain>
    </source>
</reference>
<dbReference type="AlphaFoldDB" id="A0A0C3JIF7"/>
<dbReference type="OrthoDB" id="3269001at2759"/>
<evidence type="ECO:0000313" key="1">
    <source>
        <dbReference type="EMBL" id="KIN97376.1"/>
    </source>
</evidence>
<dbReference type="EMBL" id="KN832030">
    <property type="protein sequence ID" value="KIN97376.1"/>
    <property type="molecule type" value="Genomic_DNA"/>
</dbReference>
<evidence type="ECO:0000313" key="2">
    <source>
        <dbReference type="Proteomes" id="UP000054217"/>
    </source>
</evidence>
<gene>
    <name evidence="1" type="ORF">M404DRAFT_160567</name>
</gene>
<dbReference type="PANTHER" id="PTHR46579">
    <property type="entry name" value="F5/8 TYPE C DOMAIN-CONTAINING PROTEIN-RELATED"/>
    <property type="match status" value="1"/>
</dbReference>
<reference evidence="2" key="2">
    <citation type="submission" date="2015-01" db="EMBL/GenBank/DDBJ databases">
        <title>Evolutionary Origins and Diversification of the Mycorrhizal Mutualists.</title>
        <authorList>
            <consortium name="DOE Joint Genome Institute"/>
            <consortium name="Mycorrhizal Genomics Consortium"/>
            <person name="Kohler A."/>
            <person name="Kuo A."/>
            <person name="Nagy L.G."/>
            <person name="Floudas D."/>
            <person name="Copeland A."/>
            <person name="Barry K.W."/>
            <person name="Cichocki N."/>
            <person name="Veneault-Fourrey C."/>
            <person name="LaButti K."/>
            <person name="Lindquist E.A."/>
            <person name="Lipzen A."/>
            <person name="Lundell T."/>
            <person name="Morin E."/>
            <person name="Murat C."/>
            <person name="Riley R."/>
            <person name="Ohm R."/>
            <person name="Sun H."/>
            <person name="Tunlid A."/>
            <person name="Henrissat B."/>
            <person name="Grigoriev I.V."/>
            <person name="Hibbett D.S."/>
            <person name="Martin F."/>
        </authorList>
    </citation>
    <scope>NUCLEOTIDE SEQUENCE [LARGE SCALE GENOMIC DNA]</scope>
    <source>
        <strain evidence="2">Marx 270</strain>
    </source>
</reference>
<dbReference type="PANTHER" id="PTHR46579:SF1">
    <property type="entry name" value="F5_8 TYPE C DOMAIN-CONTAINING PROTEIN"/>
    <property type="match status" value="1"/>
</dbReference>